<keyword evidence="1" id="KW-1133">Transmembrane helix</keyword>
<sequence length="125" mass="13487">MKKYLKILLVILVVFLISGFLGYQAEAGKLGDAILLNLDSASGGLQGMDITKIIVLLIKGALQLLVLIFLIIIIIAGFRWMTAGGNEETVAKAKKHIANAIIGVVIVIMSYAITAFIFDILLKKT</sequence>
<feature type="transmembrane region" description="Helical" evidence="1">
    <location>
        <begin position="51"/>
        <end position="76"/>
    </location>
</feature>
<accession>A0A1F6FL64</accession>
<evidence type="ECO:0000256" key="1">
    <source>
        <dbReference type="SAM" id="Phobius"/>
    </source>
</evidence>
<dbReference type="EMBL" id="MFMW01000032">
    <property type="protein sequence ID" value="OGG86578.1"/>
    <property type="molecule type" value="Genomic_DNA"/>
</dbReference>
<protein>
    <submittedName>
        <fullName evidence="2">Uncharacterized protein</fullName>
    </submittedName>
</protein>
<name>A0A1F6FL64_9BACT</name>
<evidence type="ECO:0000313" key="3">
    <source>
        <dbReference type="Proteomes" id="UP000179136"/>
    </source>
</evidence>
<reference evidence="2 3" key="1">
    <citation type="journal article" date="2016" name="Nat. Commun.">
        <title>Thousands of microbial genomes shed light on interconnected biogeochemical processes in an aquifer system.</title>
        <authorList>
            <person name="Anantharaman K."/>
            <person name="Brown C.T."/>
            <person name="Hug L.A."/>
            <person name="Sharon I."/>
            <person name="Castelle C.J."/>
            <person name="Probst A.J."/>
            <person name="Thomas B.C."/>
            <person name="Singh A."/>
            <person name="Wilkins M.J."/>
            <person name="Karaoz U."/>
            <person name="Brodie E.L."/>
            <person name="Williams K.H."/>
            <person name="Hubbard S.S."/>
            <person name="Banfield J.F."/>
        </authorList>
    </citation>
    <scope>NUCLEOTIDE SEQUENCE [LARGE SCALE GENOMIC DNA]</scope>
</reference>
<dbReference type="STRING" id="1798561.A3B87_02005"/>
<dbReference type="Proteomes" id="UP000179136">
    <property type="component" value="Unassembled WGS sequence"/>
</dbReference>
<dbReference type="InterPro" id="IPR043993">
    <property type="entry name" value="T4SS_pilin"/>
</dbReference>
<keyword evidence="1" id="KW-0812">Transmembrane</keyword>
<organism evidence="2 3">
    <name type="scientific">Candidatus Kuenenbacteria bacterium RIFCSPHIGHO2_02_FULL_39_13</name>
    <dbReference type="NCBI Taxonomy" id="1798561"/>
    <lineage>
        <taxon>Bacteria</taxon>
        <taxon>Candidatus Kueneniibacteriota</taxon>
    </lineage>
</organism>
<keyword evidence="1" id="KW-0472">Membrane</keyword>
<dbReference type="AlphaFoldDB" id="A0A1F6FL64"/>
<comment type="caution">
    <text evidence="2">The sequence shown here is derived from an EMBL/GenBank/DDBJ whole genome shotgun (WGS) entry which is preliminary data.</text>
</comment>
<feature type="transmembrane region" description="Helical" evidence="1">
    <location>
        <begin position="97"/>
        <end position="122"/>
    </location>
</feature>
<evidence type="ECO:0000313" key="2">
    <source>
        <dbReference type="EMBL" id="OGG86578.1"/>
    </source>
</evidence>
<proteinExistence type="predicted"/>
<dbReference type="Pfam" id="PF18895">
    <property type="entry name" value="T4SS_pilin"/>
    <property type="match status" value="1"/>
</dbReference>
<gene>
    <name evidence="2" type="ORF">A3B87_02005</name>
</gene>